<dbReference type="AlphaFoldDB" id="A0A9D2EGQ7"/>
<gene>
    <name evidence="2" type="ORF">H9815_16805</name>
</gene>
<dbReference type="EMBL" id="DXBY01000288">
    <property type="protein sequence ID" value="HIZ37438.1"/>
    <property type="molecule type" value="Genomic_DNA"/>
</dbReference>
<dbReference type="NCBIfam" id="TIGR04088">
    <property type="entry name" value="cognate_SipW"/>
    <property type="match status" value="1"/>
</dbReference>
<evidence type="ECO:0000256" key="1">
    <source>
        <dbReference type="SAM" id="Phobius"/>
    </source>
</evidence>
<proteinExistence type="predicted"/>
<keyword evidence="1" id="KW-0472">Membrane</keyword>
<sequence length="215" mass="21566">MVTTTSQSSQRPARSRKLRAVLAGGLVLGIGGAVTLAAWNDSEFASGLFSSGEFNLQGSTTSATEGYTDHESADGAAALEFSVPVDNMSPGDVVAAPFWVRLDAATTSPAVLDLVSVTGTDTTGANTAELGYDVYALAADGSCDVDATGTVVGSGDTLVTNDDVAGETVPLAIGAAEGDPGEATQLCFVVAASEDLAQGGETTAVWQFTATSDSE</sequence>
<protein>
    <submittedName>
        <fullName evidence="2">SipW-dependent-type signal peptide-containing protein</fullName>
    </submittedName>
</protein>
<reference evidence="2" key="1">
    <citation type="journal article" date="2021" name="PeerJ">
        <title>Extensive microbial diversity within the chicken gut microbiome revealed by metagenomics and culture.</title>
        <authorList>
            <person name="Gilroy R."/>
            <person name="Ravi A."/>
            <person name="Getino M."/>
            <person name="Pursley I."/>
            <person name="Horton D.L."/>
            <person name="Alikhan N.F."/>
            <person name="Baker D."/>
            <person name="Gharbi K."/>
            <person name="Hall N."/>
            <person name="Watson M."/>
            <person name="Adriaenssens E.M."/>
            <person name="Foster-Nyarko E."/>
            <person name="Jarju S."/>
            <person name="Secka A."/>
            <person name="Antonio M."/>
            <person name="Oren A."/>
            <person name="Chaudhuri R.R."/>
            <person name="La Ragione R."/>
            <person name="Hildebrand F."/>
            <person name="Pallen M.J."/>
        </authorList>
    </citation>
    <scope>NUCLEOTIDE SEQUENCE</scope>
    <source>
        <strain evidence="2">ChiGjej4B4-7305</strain>
    </source>
</reference>
<evidence type="ECO:0000313" key="2">
    <source>
        <dbReference type="EMBL" id="HIZ37438.1"/>
    </source>
</evidence>
<evidence type="ECO:0000313" key="3">
    <source>
        <dbReference type="Proteomes" id="UP000824037"/>
    </source>
</evidence>
<organism evidence="2 3">
    <name type="scientific">Candidatus Ruania gallistercoris</name>
    <dbReference type="NCBI Taxonomy" id="2838746"/>
    <lineage>
        <taxon>Bacteria</taxon>
        <taxon>Bacillati</taxon>
        <taxon>Actinomycetota</taxon>
        <taxon>Actinomycetes</taxon>
        <taxon>Micrococcales</taxon>
        <taxon>Ruaniaceae</taxon>
        <taxon>Ruania</taxon>
    </lineage>
</organism>
<dbReference type="Proteomes" id="UP000824037">
    <property type="component" value="Unassembled WGS sequence"/>
</dbReference>
<keyword evidence="1" id="KW-0812">Transmembrane</keyword>
<reference evidence="2" key="2">
    <citation type="submission" date="2021-04" db="EMBL/GenBank/DDBJ databases">
        <authorList>
            <person name="Gilroy R."/>
        </authorList>
    </citation>
    <scope>NUCLEOTIDE SEQUENCE</scope>
    <source>
        <strain evidence="2">ChiGjej4B4-7305</strain>
    </source>
</reference>
<accession>A0A9D2EGQ7</accession>
<feature type="transmembrane region" description="Helical" evidence="1">
    <location>
        <begin position="20"/>
        <end position="39"/>
    </location>
</feature>
<name>A0A9D2EGQ7_9MICO</name>
<dbReference type="InterPro" id="IPR023833">
    <property type="entry name" value="Signal_pept_SipW-depend-type"/>
</dbReference>
<keyword evidence="1" id="KW-1133">Transmembrane helix</keyword>
<comment type="caution">
    <text evidence="2">The sequence shown here is derived from an EMBL/GenBank/DDBJ whole genome shotgun (WGS) entry which is preliminary data.</text>
</comment>